<gene>
    <name evidence="2" type="ORF">KJ970_07670</name>
</gene>
<dbReference type="GO" id="GO:0005737">
    <property type="term" value="C:cytoplasm"/>
    <property type="evidence" value="ECO:0007669"/>
    <property type="project" value="TreeGrafter"/>
</dbReference>
<name>A0A948RWE8_UNCEI</name>
<dbReference type="InterPro" id="IPR051783">
    <property type="entry name" value="NAD(P)-dependent_oxidoreduct"/>
</dbReference>
<reference evidence="2" key="1">
    <citation type="submission" date="2021-05" db="EMBL/GenBank/DDBJ databases">
        <title>Energy efficiency and biological interactions define the core microbiome of deep oligotrophic groundwater.</title>
        <authorList>
            <person name="Mehrshad M."/>
            <person name="Lopez-Fernandez M."/>
            <person name="Bell E."/>
            <person name="Bernier-Latmani R."/>
            <person name="Bertilsson S."/>
            <person name="Dopson M."/>
        </authorList>
    </citation>
    <scope>NUCLEOTIDE SEQUENCE</scope>
    <source>
        <strain evidence="2">Modern_marine.mb.64</strain>
    </source>
</reference>
<accession>A0A948RWE8</accession>
<sequence>MMNPVDRLDGWEALVLGGTGLIGAHAVRSLSRRGVKVRVLIRSSHTRRDVLDDVPGVRFIRGDLFSLSSLESAMEGCHLFVHAAGPYPVSARNRDHEIQRAHQSMTNILDAMRRNVAGEVRSAPLNTESIPDGLVRAVYVSSSTTIAPPGNGEPLQRMANEDNLYEEPPKGPSYFAVKEAMERKARDAARGEGLPIVIVNPSLVIGPYDTKPTTGQLVVSVARNRMPFLLHGNINVVTAKDVGEGIVLAALRGEPGHRYILGSENMTMDDLVRRIAMATGARPPKLHLPVVLAKIFSYLTEGLSVLTPGRPPLFPLNGLHMLLKSQYLDASRAREELGWNPSSVDLAITQAVAFLRKEGRIWS</sequence>
<dbReference type="AlphaFoldDB" id="A0A948RWE8"/>
<dbReference type="Gene3D" id="3.40.50.720">
    <property type="entry name" value="NAD(P)-binding Rossmann-like Domain"/>
    <property type="match status" value="1"/>
</dbReference>
<dbReference type="Pfam" id="PF01370">
    <property type="entry name" value="Epimerase"/>
    <property type="match status" value="1"/>
</dbReference>
<organism evidence="2 3">
    <name type="scientific">Eiseniibacteriota bacterium</name>
    <dbReference type="NCBI Taxonomy" id="2212470"/>
    <lineage>
        <taxon>Bacteria</taxon>
        <taxon>Candidatus Eiseniibacteriota</taxon>
    </lineage>
</organism>
<dbReference type="SUPFAM" id="SSF51735">
    <property type="entry name" value="NAD(P)-binding Rossmann-fold domains"/>
    <property type="match status" value="1"/>
</dbReference>
<dbReference type="EMBL" id="JAHJDP010000037">
    <property type="protein sequence ID" value="MBU2690793.1"/>
    <property type="molecule type" value="Genomic_DNA"/>
</dbReference>
<comment type="caution">
    <text evidence="2">The sequence shown here is derived from an EMBL/GenBank/DDBJ whole genome shotgun (WGS) entry which is preliminary data.</text>
</comment>
<dbReference type="PANTHER" id="PTHR48079">
    <property type="entry name" value="PROTEIN YEEZ"/>
    <property type="match status" value="1"/>
</dbReference>
<evidence type="ECO:0000313" key="3">
    <source>
        <dbReference type="Proteomes" id="UP000777784"/>
    </source>
</evidence>
<proteinExistence type="predicted"/>
<protein>
    <submittedName>
        <fullName evidence="2">NAD-dependent epimerase/dehydratase family protein</fullName>
    </submittedName>
</protein>
<dbReference type="Proteomes" id="UP000777784">
    <property type="component" value="Unassembled WGS sequence"/>
</dbReference>
<dbReference type="InterPro" id="IPR036291">
    <property type="entry name" value="NAD(P)-bd_dom_sf"/>
</dbReference>
<feature type="domain" description="NAD-dependent epimerase/dehydratase" evidence="1">
    <location>
        <begin position="13"/>
        <end position="262"/>
    </location>
</feature>
<dbReference type="GO" id="GO:0004029">
    <property type="term" value="F:aldehyde dehydrogenase (NAD+) activity"/>
    <property type="evidence" value="ECO:0007669"/>
    <property type="project" value="TreeGrafter"/>
</dbReference>
<evidence type="ECO:0000259" key="1">
    <source>
        <dbReference type="Pfam" id="PF01370"/>
    </source>
</evidence>
<evidence type="ECO:0000313" key="2">
    <source>
        <dbReference type="EMBL" id="MBU2690793.1"/>
    </source>
</evidence>
<dbReference type="PANTHER" id="PTHR48079:SF6">
    <property type="entry name" value="NAD(P)-BINDING DOMAIN-CONTAINING PROTEIN-RELATED"/>
    <property type="match status" value="1"/>
</dbReference>
<dbReference type="InterPro" id="IPR001509">
    <property type="entry name" value="Epimerase_deHydtase"/>
</dbReference>